<dbReference type="AlphaFoldDB" id="A0A7I7KRQ5"/>
<evidence type="ECO:0000256" key="1">
    <source>
        <dbReference type="SAM" id="SignalP"/>
    </source>
</evidence>
<proteinExistence type="predicted"/>
<sequence>MTSTARQAIGAAARTAQIVALLCAAAVTSTGAVHATPDRHILEASTNHDVAAYGDPSSAASYWRQQHTSDCGEMAVAVVVGQITGDQPTEQQMIALAESMPSTAHPGPIWSLSPGTDIRDLPVLLAHYRVQADNVQTTIGALEQDLAEKRGVIVILNAETIWNRAGKRDVGNHFVVVTGIEPRPGVVHLNDSGISSGRDERVPTATFEQAWATNHNSAVVTTRGVSLLR</sequence>
<dbReference type="EMBL" id="AP022569">
    <property type="protein sequence ID" value="BBX44800.1"/>
    <property type="molecule type" value="Genomic_DNA"/>
</dbReference>
<feature type="signal peptide" evidence="1">
    <location>
        <begin position="1"/>
        <end position="35"/>
    </location>
</feature>
<dbReference type="Gene3D" id="3.90.70.10">
    <property type="entry name" value="Cysteine proteinases"/>
    <property type="match status" value="1"/>
</dbReference>
<feature type="domain" description="Peptidase C39-like" evidence="2">
    <location>
        <begin position="62"/>
        <end position="192"/>
    </location>
</feature>
<keyword evidence="4" id="KW-1185">Reference proteome</keyword>
<keyword evidence="1" id="KW-0732">Signal</keyword>
<accession>A0A7I7KRQ5</accession>
<dbReference type="RefSeq" id="WP_163775196.1">
    <property type="nucleotide sequence ID" value="NZ_AP022569.1"/>
</dbReference>
<gene>
    <name evidence="3" type="ORF">MCOO_08150</name>
</gene>
<reference evidence="3 4" key="1">
    <citation type="journal article" date="2019" name="Emerg. Microbes Infect.">
        <title>Comprehensive subspecies identification of 175 nontuberculous mycobacteria species based on 7547 genomic profiles.</title>
        <authorList>
            <person name="Matsumoto Y."/>
            <person name="Kinjo T."/>
            <person name="Motooka D."/>
            <person name="Nabeya D."/>
            <person name="Jung N."/>
            <person name="Uechi K."/>
            <person name="Horii T."/>
            <person name="Iida T."/>
            <person name="Fujita J."/>
            <person name="Nakamura S."/>
        </authorList>
    </citation>
    <scope>NUCLEOTIDE SEQUENCE [LARGE SCALE GENOMIC DNA]</scope>
    <source>
        <strain evidence="3 4">JCM 12404</strain>
    </source>
</reference>
<dbReference type="Proteomes" id="UP000465866">
    <property type="component" value="Chromosome"/>
</dbReference>
<evidence type="ECO:0000313" key="4">
    <source>
        <dbReference type="Proteomes" id="UP000465866"/>
    </source>
</evidence>
<feature type="chain" id="PRO_5029825827" description="Peptidase C39-like domain-containing protein" evidence="1">
    <location>
        <begin position="36"/>
        <end position="229"/>
    </location>
</feature>
<name>A0A7I7KRQ5_9MYCO</name>
<evidence type="ECO:0000313" key="3">
    <source>
        <dbReference type="EMBL" id="BBX44800.1"/>
    </source>
</evidence>
<protein>
    <recommendedName>
        <fullName evidence="2">Peptidase C39-like domain-containing protein</fullName>
    </recommendedName>
</protein>
<dbReference type="Pfam" id="PF13529">
    <property type="entry name" value="Peptidase_C39_2"/>
    <property type="match status" value="1"/>
</dbReference>
<organism evidence="3 4">
    <name type="scientific">Mycobacterium cookii</name>
    <dbReference type="NCBI Taxonomy" id="1775"/>
    <lineage>
        <taxon>Bacteria</taxon>
        <taxon>Bacillati</taxon>
        <taxon>Actinomycetota</taxon>
        <taxon>Actinomycetes</taxon>
        <taxon>Mycobacteriales</taxon>
        <taxon>Mycobacteriaceae</taxon>
        <taxon>Mycobacterium</taxon>
    </lineage>
</organism>
<evidence type="ECO:0000259" key="2">
    <source>
        <dbReference type="Pfam" id="PF13529"/>
    </source>
</evidence>
<dbReference type="InterPro" id="IPR039564">
    <property type="entry name" value="Peptidase_C39-like"/>
</dbReference>
<dbReference type="KEGG" id="mcoo:MCOO_08150"/>